<reference evidence="2 3" key="1">
    <citation type="submission" date="2016-06" db="EMBL/GenBank/DDBJ databases">
        <authorList>
            <person name="Kjaerup R.B."/>
            <person name="Dalgaard T.S."/>
            <person name="Juul-Madsen H.R."/>
        </authorList>
    </citation>
    <scope>NUCLEOTIDE SEQUENCE [LARGE SCALE GENOMIC DNA]</scope>
    <source>
        <strain evidence="2 3">1S159</strain>
    </source>
</reference>
<dbReference type="OrthoDB" id="9813383at2"/>
<dbReference type="InterPro" id="IPR029062">
    <property type="entry name" value="Class_I_gatase-like"/>
</dbReference>
<dbReference type="NCBIfam" id="NF006098">
    <property type="entry name" value="PRK08250.1"/>
    <property type="match status" value="1"/>
</dbReference>
<dbReference type="SUPFAM" id="SSF52317">
    <property type="entry name" value="Class I glutamine amidotransferase-like"/>
    <property type="match status" value="1"/>
</dbReference>
<evidence type="ECO:0000259" key="1">
    <source>
        <dbReference type="Pfam" id="PF00117"/>
    </source>
</evidence>
<dbReference type="RefSeq" id="WP_023603817.1">
    <property type="nucleotide sequence ID" value="NZ_CAWMPN010000008.1"/>
</dbReference>
<dbReference type="InterPro" id="IPR017926">
    <property type="entry name" value="GATASE"/>
</dbReference>
<dbReference type="STRING" id="688.A6E04_10590"/>
<evidence type="ECO:0000313" key="3">
    <source>
        <dbReference type="Proteomes" id="UP000093523"/>
    </source>
</evidence>
<accession>A0A1B9P1P7</accession>
<dbReference type="PANTHER" id="PTHR42695">
    <property type="entry name" value="GLUTAMINE AMIDOTRANSFERASE YLR126C-RELATED"/>
    <property type="match status" value="1"/>
</dbReference>
<dbReference type="GO" id="GO:0005829">
    <property type="term" value="C:cytosol"/>
    <property type="evidence" value="ECO:0007669"/>
    <property type="project" value="TreeGrafter"/>
</dbReference>
<evidence type="ECO:0000313" key="2">
    <source>
        <dbReference type="EMBL" id="OCH22282.1"/>
    </source>
</evidence>
<protein>
    <submittedName>
        <fullName evidence="2">GMP synthase</fullName>
    </submittedName>
</protein>
<dbReference type="PROSITE" id="PS51273">
    <property type="entry name" value="GATASE_TYPE_1"/>
    <property type="match status" value="1"/>
</dbReference>
<dbReference type="InterPro" id="IPR044992">
    <property type="entry name" value="ChyE-like"/>
</dbReference>
<organism evidence="2 3">
    <name type="scientific">Aliivibrio logei</name>
    <name type="common">Vibrio logei</name>
    <dbReference type="NCBI Taxonomy" id="688"/>
    <lineage>
        <taxon>Bacteria</taxon>
        <taxon>Pseudomonadati</taxon>
        <taxon>Pseudomonadota</taxon>
        <taxon>Gammaproteobacteria</taxon>
        <taxon>Vibrionales</taxon>
        <taxon>Vibrionaceae</taxon>
        <taxon>Aliivibrio</taxon>
    </lineage>
</organism>
<dbReference type="Pfam" id="PF00117">
    <property type="entry name" value="GATase"/>
    <property type="match status" value="1"/>
</dbReference>
<dbReference type="AlphaFoldDB" id="A0A1B9P1P7"/>
<dbReference type="PANTHER" id="PTHR42695:SF5">
    <property type="entry name" value="GLUTAMINE AMIDOTRANSFERASE YLR126C-RELATED"/>
    <property type="match status" value="1"/>
</dbReference>
<dbReference type="EMBL" id="MAJU01000008">
    <property type="protein sequence ID" value="OCH22282.1"/>
    <property type="molecule type" value="Genomic_DNA"/>
</dbReference>
<gene>
    <name evidence="2" type="ORF">A6E04_10590</name>
</gene>
<proteinExistence type="predicted"/>
<dbReference type="Proteomes" id="UP000093523">
    <property type="component" value="Unassembled WGS sequence"/>
</dbReference>
<name>A0A1B9P1P7_ALILO</name>
<comment type="caution">
    <text evidence="2">The sequence shown here is derived from an EMBL/GenBank/DDBJ whole genome shotgun (WGS) entry which is preliminary data.</text>
</comment>
<dbReference type="CDD" id="cd01741">
    <property type="entry name" value="GATase1_1"/>
    <property type="match status" value="1"/>
</dbReference>
<feature type="domain" description="Glutamine amidotransferase" evidence="1">
    <location>
        <begin position="43"/>
        <end position="188"/>
    </location>
</feature>
<sequence>MNIHIIIHEEFEGPNFIDSWINNRGYQVSYSRVYLGDMLPLNMNDFDGLIVLGGPQSPDTTKEECAYFHSKEEQSLILHGINGNKMVMGVCLGAQLIGEALGAKYERSPEKEIGYFPIQLSKDGIHDSSLDHFNLSELVGHWHDDMPGLTESAKVLASSKGCPRQIIRYSNLVYGFQCHLEFIASELPSLIEHSTRDFTVQNEHIFIQSELEILNTSTSRMNQLLGDFLDNLIAKYRYDDCKEIAR</sequence>
<dbReference type="Gene3D" id="3.40.50.880">
    <property type="match status" value="1"/>
</dbReference>